<name>A0ACB6SAT0_9PLEO</name>
<evidence type="ECO:0000313" key="2">
    <source>
        <dbReference type="Proteomes" id="UP000799754"/>
    </source>
</evidence>
<sequence length="134" mass="14806">MPYKSAIMPYLSALNDLAMQIGARNVYRDPSDPTRLRGTNTDWLRIRGSLLEKSSENQLVVNQPALIVGAGGTSRAAVCALHSHFKASVIYILNRDEKEVEDLIADMERLSIPLNLVHVKPAGAGCFKYRTIPL</sequence>
<organism evidence="1 2">
    <name type="scientific">Macroventuria anomochaeta</name>
    <dbReference type="NCBI Taxonomy" id="301207"/>
    <lineage>
        <taxon>Eukaryota</taxon>
        <taxon>Fungi</taxon>
        <taxon>Dikarya</taxon>
        <taxon>Ascomycota</taxon>
        <taxon>Pezizomycotina</taxon>
        <taxon>Dothideomycetes</taxon>
        <taxon>Pleosporomycetidae</taxon>
        <taxon>Pleosporales</taxon>
        <taxon>Pleosporineae</taxon>
        <taxon>Didymellaceae</taxon>
        <taxon>Macroventuria</taxon>
    </lineage>
</organism>
<accession>A0ACB6SAT0</accession>
<proteinExistence type="predicted"/>
<dbReference type="EMBL" id="MU006704">
    <property type="protein sequence ID" value="KAF2631385.1"/>
    <property type="molecule type" value="Genomic_DNA"/>
</dbReference>
<comment type="caution">
    <text evidence="1">The sequence shown here is derived from an EMBL/GenBank/DDBJ whole genome shotgun (WGS) entry which is preliminary data.</text>
</comment>
<gene>
    <name evidence="1" type="ORF">BU25DRAFT_185224</name>
</gene>
<protein>
    <submittedName>
        <fullName evidence="1">Uncharacterized protein</fullName>
    </submittedName>
</protein>
<dbReference type="Proteomes" id="UP000799754">
    <property type="component" value="Unassembled WGS sequence"/>
</dbReference>
<evidence type="ECO:0000313" key="1">
    <source>
        <dbReference type="EMBL" id="KAF2631385.1"/>
    </source>
</evidence>
<reference evidence="1" key="1">
    <citation type="journal article" date="2020" name="Stud. Mycol.">
        <title>101 Dothideomycetes genomes: a test case for predicting lifestyles and emergence of pathogens.</title>
        <authorList>
            <person name="Haridas S."/>
            <person name="Albert R."/>
            <person name="Binder M."/>
            <person name="Bloem J."/>
            <person name="Labutti K."/>
            <person name="Salamov A."/>
            <person name="Andreopoulos B."/>
            <person name="Baker S."/>
            <person name="Barry K."/>
            <person name="Bills G."/>
            <person name="Bluhm B."/>
            <person name="Cannon C."/>
            <person name="Castanera R."/>
            <person name="Culley D."/>
            <person name="Daum C."/>
            <person name="Ezra D."/>
            <person name="Gonzalez J."/>
            <person name="Henrissat B."/>
            <person name="Kuo A."/>
            <person name="Liang C."/>
            <person name="Lipzen A."/>
            <person name="Lutzoni F."/>
            <person name="Magnuson J."/>
            <person name="Mondo S."/>
            <person name="Nolan M."/>
            <person name="Ohm R."/>
            <person name="Pangilinan J."/>
            <person name="Park H.-J."/>
            <person name="Ramirez L."/>
            <person name="Alfaro M."/>
            <person name="Sun H."/>
            <person name="Tritt A."/>
            <person name="Yoshinaga Y."/>
            <person name="Zwiers L.-H."/>
            <person name="Turgeon B."/>
            <person name="Goodwin S."/>
            <person name="Spatafora J."/>
            <person name="Crous P."/>
            <person name="Grigoriev I."/>
        </authorList>
    </citation>
    <scope>NUCLEOTIDE SEQUENCE</scope>
    <source>
        <strain evidence="1">CBS 525.71</strain>
    </source>
</reference>
<keyword evidence="2" id="KW-1185">Reference proteome</keyword>